<protein>
    <submittedName>
        <fullName evidence="3">M23 family metallopeptidase</fullName>
    </submittedName>
</protein>
<proteinExistence type="predicted"/>
<evidence type="ECO:0000313" key="3">
    <source>
        <dbReference type="EMBL" id="TFU33060.1"/>
    </source>
</evidence>
<dbReference type="AlphaFoldDB" id="A0A4Y9FUR2"/>
<reference evidence="3 4" key="1">
    <citation type="submission" date="2019-03" db="EMBL/GenBank/DDBJ databases">
        <title>Diversity of the mouse oral microbiome.</title>
        <authorList>
            <person name="Joseph S."/>
            <person name="Aduse-Opoku J."/>
            <person name="Curtis M."/>
            <person name="Wade W."/>
            <person name="Hashim A."/>
        </authorList>
    </citation>
    <scope>NUCLEOTIDE SEQUENCE [LARGE SCALE GENOMIC DNA]</scope>
    <source>
        <strain evidence="3 4">P1012</strain>
    </source>
</reference>
<dbReference type="CDD" id="cd12797">
    <property type="entry name" value="M23_peptidase"/>
    <property type="match status" value="1"/>
</dbReference>
<keyword evidence="4" id="KW-1185">Reference proteome</keyword>
<accession>A0A4Y9FUR2</accession>
<dbReference type="SUPFAM" id="SSF51261">
    <property type="entry name" value="Duplicated hybrid motif"/>
    <property type="match status" value="1"/>
</dbReference>
<name>A0A4Y9FUR2_9MICO</name>
<evidence type="ECO:0000256" key="2">
    <source>
        <dbReference type="SAM" id="SignalP"/>
    </source>
</evidence>
<evidence type="ECO:0000256" key="1">
    <source>
        <dbReference type="SAM" id="MobiDB-lite"/>
    </source>
</evidence>
<dbReference type="OrthoDB" id="5496837at2"/>
<dbReference type="Gene3D" id="2.70.70.10">
    <property type="entry name" value="Glucose Permease (Domain IIA)"/>
    <property type="match status" value="1"/>
</dbReference>
<gene>
    <name evidence="3" type="ORF">E4U02_07535</name>
</gene>
<feature type="region of interest" description="Disordered" evidence="1">
    <location>
        <begin position="40"/>
        <end position="82"/>
    </location>
</feature>
<organism evidence="3 4">
    <name type="scientific">Microbacterium paludicola</name>
    <dbReference type="NCBI Taxonomy" id="300019"/>
    <lineage>
        <taxon>Bacteria</taxon>
        <taxon>Bacillati</taxon>
        <taxon>Actinomycetota</taxon>
        <taxon>Actinomycetes</taxon>
        <taxon>Micrococcales</taxon>
        <taxon>Microbacteriaceae</taxon>
        <taxon>Microbacterium</taxon>
    </lineage>
</organism>
<evidence type="ECO:0000313" key="4">
    <source>
        <dbReference type="Proteomes" id="UP000298358"/>
    </source>
</evidence>
<feature type="chain" id="PRO_5021303575" evidence="2">
    <location>
        <begin position="33"/>
        <end position="426"/>
    </location>
</feature>
<dbReference type="InterPro" id="IPR011055">
    <property type="entry name" value="Dup_hybrid_motif"/>
</dbReference>
<dbReference type="Proteomes" id="UP000298358">
    <property type="component" value="Unassembled WGS sequence"/>
</dbReference>
<comment type="caution">
    <text evidence="3">The sequence shown here is derived from an EMBL/GenBank/DDBJ whole genome shotgun (WGS) entry which is preliminary data.</text>
</comment>
<feature type="signal peptide" evidence="2">
    <location>
        <begin position="1"/>
        <end position="32"/>
    </location>
</feature>
<sequence length="426" mass="44316">MKKLAVGIGAALAALSVASGGLLVLIMTVAAAAGGTQEAIENPDSCTPGQQLPAEWSTPPTGWPDRPESTLAPAPDGNDPAVVPDSLEVPVGGGTATLNARQLEVASQIVGTAREVGATDDAITIALMTALQESTLRNLANSTVPESLEYPNDGVGSDHDSVNPFQQRPSANWGSIEELMDVDYATRAFFGGTDGPNGGSPRGLFDIPGWEDLTRGEAAQKVQVSAFPSAYDKWEDAAESLLAAVGPGSGSGCGSQDNGEAVLPLDAQTYQVTSDYGPRGCYGAMSCWHPAWDFATGGCGAPIYAIRPGTVTTDAGPYLGITDPATGVEYEYLHIWPEDRLVGLGDVVDIGDHIGDMGDMPPSYGCHLDLRIDVSGTTDEAMAAFPTSKDAGAPPSAWGYVEPNDFMIEFYGLDLCPAEWCTVNRG</sequence>
<keyword evidence="2" id="KW-0732">Signal</keyword>
<dbReference type="RefSeq" id="WP_135114238.1">
    <property type="nucleotide sequence ID" value="NZ_JADGLL010000014.1"/>
</dbReference>
<dbReference type="EMBL" id="SPQB01000014">
    <property type="protein sequence ID" value="TFU33060.1"/>
    <property type="molecule type" value="Genomic_DNA"/>
</dbReference>